<evidence type="ECO:0000313" key="2">
    <source>
        <dbReference type="EMBL" id="MDQ0912428.1"/>
    </source>
</evidence>
<dbReference type="NCBIfam" id="TIGR04098">
    <property type="entry name" value="LnmK_bifunc"/>
    <property type="match status" value="1"/>
</dbReference>
<gene>
    <name evidence="2" type="ORF">QFZ22_008413</name>
</gene>
<dbReference type="RefSeq" id="WP_306984792.1">
    <property type="nucleotide sequence ID" value="NZ_JAUSYQ010000002.1"/>
</dbReference>
<dbReference type="AlphaFoldDB" id="A0AAW8FUI3"/>
<dbReference type="SUPFAM" id="SSF54637">
    <property type="entry name" value="Thioesterase/thiol ester dehydrase-isomerase"/>
    <property type="match status" value="1"/>
</dbReference>
<protein>
    <submittedName>
        <fullName evidence="2">Biosynthetic protein (TIGR04098 family)</fullName>
    </submittedName>
</protein>
<accession>A0AAW8FUI3</accession>
<dbReference type="InterPro" id="IPR040718">
    <property type="entry name" value="LnmK_N_HDF"/>
</dbReference>
<sequence>MTSAERPHAPARPKAAWIPAGVEHVDATTVVRTERVTPGMCGPNSLFAARLGDWTWDAVTAATGTDVYDARGEDGSPVYLSFSYFRIHGSRVLHPLSLGFGDRIRVVSGVFGEGSESVLTLHRVRRDDGSAPRPLDPVAFHTEPDPGDLRVENFNRWIARGREGSNKGLVRAAPVGFSHHHLPVVPREFSPRLAYAHARDNGTFLDGPPEGHDAVVTGFTVDYPVEASRDLNGVGLLYFASYFAMLDWALLRLWAHLGRGEREFRDRAVLDQRICYLGNADADTTIRITLILWRNTADPSEERIEAVLHDLGRDTALAVAELKVAGGKPGR</sequence>
<dbReference type="InterPro" id="IPR024091">
    <property type="entry name" value="LnmK-like_bifun_acyl/decarbox"/>
</dbReference>
<evidence type="ECO:0000313" key="3">
    <source>
        <dbReference type="Proteomes" id="UP001234216"/>
    </source>
</evidence>
<reference evidence="2" key="1">
    <citation type="submission" date="2023-07" db="EMBL/GenBank/DDBJ databases">
        <title>Comparative genomics of wheat-associated soil bacteria to identify genetic determinants of phenazine resistance.</title>
        <authorList>
            <person name="Mouncey N."/>
        </authorList>
    </citation>
    <scope>NUCLEOTIDE SEQUENCE</scope>
    <source>
        <strain evidence="2">V4I22</strain>
    </source>
</reference>
<proteinExistence type="predicted"/>
<dbReference type="Pfam" id="PF18238">
    <property type="entry name" value="LnmK_N_HDF"/>
    <property type="match status" value="1"/>
</dbReference>
<organism evidence="2 3">
    <name type="scientific">Streptomyces canus</name>
    <dbReference type="NCBI Taxonomy" id="58343"/>
    <lineage>
        <taxon>Bacteria</taxon>
        <taxon>Bacillati</taxon>
        <taxon>Actinomycetota</taxon>
        <taxon>Actinomycetes</taxon>
        <taxon>Kitasatosporales</taxon>
        <taxon>Streptomycetaceae</taxon>
        <taxon>Streptomyces</taxon>
        <taxon>Streptomyces aurantiacus group</taxon>
    </lineage>
</organism>
<dbReference type="EMBL" id="JAUSZV010000005">
    <property type="protein sequence ID" value="MDQ0912428.1"/>
    <property type="molecule type" value="Genomic_DNA"/>
</dbReference>
<dbReference type="InterPro" id="IPR029069">
    <property type="entry name" value="HotDog_dom_sf"/>
</dbReference>
<comment type="caution">
    <text evidence="2">The sequence shown here is derived from an EMBL/GenBank/DDBJ whole genome shotgun (WGS) entry which is preliminary data.</text>
</comment>
<dbReference type="Proteomes" id="UP001234216">
    <property type="component" value="Unassembled WGS sequence"/>
</dbReference>
<evidence type="ECO:0000259" key="1">
    <source>
        <dbReference type="Pfam" id="PF18238"/>
    </source>
</evidence>
<name>A0AAW8FUI3_9ACTN</name>
<feature type="domain" description="LnmK N-terminal" evidence="1">
    <location>
        <begin position="32"/>
        <end position="204"/>
    </location>
</feature>
<dbReference type="Gene3D" id="3.10.129.10">
    <property type="entry name" value="Hotdog Thioesterase"/>
    <property type="match status" value="1"/>
</dbReference>